<evidence type="ECO:0000259" key="2">
    <source>
        <dbReference type="Pfam" id="PF12353"/>
    </source>
</evidence>
<keyword evidence="4" id="KW-1185">Reference proteome</keyword>
<protein>
    <recommendedName>
        <fullName evidence="2">Eukaryotic translation initiation factor 3 subunit G N-terminal domain-containing protein</fullName>
    </recommendedName>
</protein>
<feature type="compositionally biased region" description="Low complexity" evidence="1">
    <location>
        <begin position="65"/>
        <end position="74"/>
    </location>
</feature>
<dbReference type="Pfam" id="PF12353">
    <property type="entry name" value="eIF3g"/>
    <property type="match status" value="1"/>
</dbReference>
<feature type="region of interest" description="Disordered" evidence="1">
    <location>
        <begin position="57"/>
        <end position="116"/>
    </location>
</feature>
<sequence>MLTVNQSQSKSRQCSNKSPLNAQSSDKPPVPCRFCGGEHWHKDCPFNDKAVPYLQGDRPQRRILSSSSSTTAAAVGRSNDANESLYEDAEEDFQQPAPEQVAQPAEPEVALPPAPE</sequence>
<accession>A0AAV2NLR5</accession>
<organism evidence="3 4">
    <name type="scientific">Lasius platythorax</name>
    <dbReference type="NCBI Taxonomy" id="488582"/>
    <lineage>
        <taxon>Eukaryota</taxon>
        <taxon>Metazoa</taxon>
        <taxon>Ecdysozoa</taxon>
        <taxon>Arthropoda</taxon>
        <taxon>Hexapoda</taxon>
        <taxon>Insecta</taxon>
        <taxon>Pterygota</taxon>
        <taxon>Neoptera</taxon>
        <taxon>Endopterygota</taxon>
        <taxon>Hymenoptera</taxon>
        <taxon>Apocrita</taxon>
        <taxon>Aculeata</taxon>
        <taxon>Formicoidea</taxon>
        <taxon>Formicidae</taxon>
        <taxon>Formicinae</taxon>
        <taxon>Lasius</taxon>
        <taxon>Lasius</taxon>
    </lineage>
</organism>
<evidence type="ECO:0000313" key="3">
    <source>
        <dbReference type="EMBL" id="CAL1680670.1"/>
    </source>
</evidence>
<name>A0AAV2NLR5_9HYME</name>
<reference evidence="3" key="1">
    <citation type="submission" date="2024-04" db="EMBL/GenBank/DDBJ databases">
        <authorList>
            <consortium name="Molecular Ecology Group"/>
        </authorList>
    </citation>
    <scope>NUCLEOTIDE SEQUENCE</scope>
</reference>
<dbReference type="EMBL" id="OZ034825">
    <property type="protein sequence ID" value="CAL1680670.1"/>
    <property type="molecule type" value="Genomic_DNA"/>
</dbReference>
<feature type="compositionally biased region" description="Low complexity" evidence="1">
    <location>
        <begin position="94"/>
        <end position="109"/>
    </location>
</feature>
<evidence type="ECO:0000256" key="1">
    <source>
        <dbReference type="SAM" id="MobiDB-lite"/>
    </source>
</evidence>
<feature type="domain" description="Eukaryotic translation initiation factor 3 subunit G N-terminal" evidence="2">
    <location>
        <begin position="8"/>
        <end position="49"/>
    </location>
</feature>
<dbReference type="InterPro" id="IPR024675">
    <property type="entry name" value="eIF3g_N"/>
</dbReference>
<dbReference type="Proteomes" id="UP001497644">
    <property type="component" value="Chromosome 2"/>
</dbReference>
<gene>
    <name evidence="3" type="ORF">LPLAT_LOCUS6648</name>
</gene>
<evidence type="ECO:0000313" key="4">
    <source>
        <dbReference type="Proteomes" id="UP001497644"/>
    </source>
</evidence>
<feature type="compositionally biased region" description="Polar residues" evidence="1">
    <location>
        <begin position="1"/>
        <end position="26"/>
    </location>
</feature>
<dbReference type="AlphaFoldDB" id="A0AAV2NLR5"/>
<proteinExistence type="predicted"/>
<feature type="region of interest" description="Disordered" evidence="1">
    <location>
        <begin position="1"/>
        <end position="32"/>
    </location>
</feature>